<dbReference type="KEGG" id="epl:P4G45_12030"/>
<name>A0AAU7CW70_9BACT</name>
<dbReference type="Pfam" id="PF00990">
    <property type="entry name" value="GGDEF"/>
    <property type="match status" value="1"/>
</dbReference>
<evidence type="ECO:0000259" key="4">
    <source>
        <dbReference type="PROSITE" id="PS50887"/>
    </source>
</evidence>
<dbReference type="GO" id="GO:0043709">
    <property type="term" value="P:cell adhesion involved in single-species biofilm formation"/>
    <property type="evidence" value="ECO:0007669"/>
    <property type="project" value="TreeGrafter"/>
</dbReference>
<evidence type="ECO:0000313" key="5">
    <source>
        <dbReference type="EMBL" id="XBH09208.1"/>
    </source>
</evidence>
<keyword evidence="3" id="KW-1133">Transmembrane helix</keyword>
<dbReference type="SMART" id="SM00267">
    <property type="entry name" value="GGDEF"/>
    <property type="match status" value="1"/>
</dbReference>
<dbReference type="NCBIfam" id="TIGR00254">
    <property type="entry name" value="GGDEF"/>
    <property type="match status" value="1"/>
</dbReference>
<feature type="transmembrane region" description="Helical" evidence="3">
    <location>
        <begin position="147"/>
        <end position="167"/>
    </location>
</feature>
<feature type="transmembrane region" description="Helical" evidence="3">
    <location>
        <begin position="116"/>
        <end position="140"/>
    </location>
</feature>
<dbReference type="EMBL" id="CP121194">
    <property type="protein sequence ID" value="XBH09208.1"/>
    <property type="molecule type" value="Genomic_DNA"/>
</dbReference>
<dbReference type="InterPro" id="IPR029787">
    <property type="entry name" value="Nucleotide_cyclase"/>
</dbReference>
<dbReference type="SUPFAM" id="SSF55073">
    <property type="entry name" value="Nucleotide cyclase"/>
    <property type="match status" value="1"/>
</dbReference>
<dbReference type="CDD" id="cd01949">
    <property type="entry name" value="GGDEF"/>
    <property type="match status" value="1"/>
</dbReference>
<dbReference type="PANTHER" id="PTHR45138:SF9">
    <property type="entry name" value="DIGUANYLATE CYCLASE DGCM-RELATED"/>
    <property type="match status" value="1"/>
</dbReference>
<dbReference type="InterPro" id="IPR043128">
    <property type="entry name" value="Rev_trsase/Diguanyl_cyclase"/>
</dbReference>
<dbReference type="GO" id="GO:0052621">
    <property type="term" value="F:diguanylate cyclase activity"/>
    <property type="evidence" value="ECO:0007669"/>
    <property type="project" value="UniProtKB-EC"/>
</dbReference>
<dbReference type="PROSITE" id="PS50887">
    <property type="entry name" value="GGDEF"/>
    <property type="match status" value="1"/>
</dbReference>
<dbReference type="InterPro" id="IPR050469">
    <property type="entry name" value="Diguanylate_Cyclase"/>
</dbReference>
<sequence>MDTHTLVVMNVLLYVLYAGVIALNARMIGTAKGAAWFAGANLSRGAGLLFLLLVGVTPVSQALSGMMAVLGVMMLHFSFDRLLERGPLLRSLQYVLVGMMAAGTVYLLIVPPRYPAMLLLISATESVQVAATASVVFLFAGDELGPAASLTGASLAVYAFLLLARASSTLRFSSMGYPELANETLRYWLMGMLVTNSAIAFGFMFLSAAKQRIELLWHAQADELTGLLNRWALARIALREIARCGRTKGMIAVVMMDLDGLKRVNDSLGHGCGDAVLQAVGKALQETVRGQDAVARMGGDEFCILLPDTGLAEAMMAAERMRTQVEALTLRYRDETVKIRTSLGVASSENCGLSWQTLLEQSDAALYRAKRGGRNKVVAAEVEPLGEGG</sequence>
<evidence type="ECO:0000256" key="3">
    <source>
        <dbReference type="SAM" id="Phobius"/>
    </source>
</evidence>
<feature type="domain" description="GGDEF" evidence="4">
    <location>
        <begin position="249"/>
        <end position="382"/>
    </location>
</feature>
<evidence type="ECO:0000256" key="1">
    <source>
        <dbReference type="ARBA" id="ARBA00012528"/>
    </source>
</evidence>
<reference evidence="5" key="1">
    <citation type="submission" date="2023-03" db="EMBL/GenBank/DDBJ databases">
        <title>Edaphobacter sp.</title>
        <authorList>
            <person name="Huber K.J."/>
            <person name="Papendorf J."/>
            <person name="Pilke C."/>
            <person name="Bunk B."/>
            <person name="Sproeer C."/>
            <person name="Pester M."/>
        </authorList>
    </citation>
    <scope>NUCLEOTIDE SEQUENCE</scope>
    <source>
        <strain evidence="5">DSM 109919</strain>
    </source>
</reference>
<keyword evidence="5" id="KW-0808">Transferase</keyword>
<feature type="transmembrane region" description="Helical" evidence="3">
    <location>
        <begin position="187"/>
        <end position="206"/>
    </location>
</feature>
<dbReference type="InterPro" id="IPR000160">
    <property type="entry name" value="GGDEF_dom"/>
</dbReference>
<evidence type="ECO:0000256" key="2">
    <source>
        <dbReference type="ARBA" id="ARBA00034247"/>
    </source>
</evidence>
<keyword evidence="3" id="KW-0812">Transmembrane</keyword>
<protein>
    <recommendedName>
        <fullName evidence="1">diguanylate cyclase</fullName>
        <ecNumber evidence="1">2.7.7.65</ecNumber>
    </recommendedName>
</protein>
<dbReference type="EC" id="2.7.7.65" evidence="1"/>
<comment type="catalytic activity">
    <reaction evidence="2">
        <text>2 GTP = 3',3'-c-di-GMP + 2 diphosphate</text>
        <dbReference type="Rhea" id="RHEA:24898"/>
        <dbReference type="ChEBI" id="CHEBI:33019"/>
        <dbReference type="ChEBI" id="CHEBI:37565"/>
        <dbReference type="ChEBI" id="CHEBI:58805"/>
        <dbReference type="EC" id="2.7.7.65"/>
    </reaction>
</comment>
<feature type="transmembrane region" description="Helical" evidence="3">
    <location>
        <begin position="6"/>
        <end position="23"/>
    </location>
</feature>
<gene>
    <name evidence="5" type="ORF">P4G45_12030</name>
</gene>
<organism evidence="5">
    <name type="scientific">Edaphobacter paludis</name>
    <dbReference type="NCBI Taxonomy" id="3035702"/>
    <lineage>
        <taxon>Bacteria</taxon>
        <taxon>Pseudomonadati</taxon>
        <taxon>Acidobacteriota</taxon>
        <taxon>Terriglobia</taxon>
        <taxon>Terriglobales</taxon>
        <taxon>Acidobacteriaceae</taxon>
        <taxon>Edaphobacter</taxon>
    </lineage>
</organism>
<dbReference type="PANTHER" id="PTHR45138">
    <property type="entry name" value="REGULATORY COMPONENTS OF SENSORY TRANSDUCTION SYSTEM"/>
    <property type="match status" value="1"/>
</dbReference>
<keyword evidence="3" id="KW-0472">Membrane</keyword>
<dbReference type="GO" id="GO:0005886">
    <property type="term" value="C:plasma membrane"/>
    <property type="evidence" value="ECO:0007669"/>
    <property type="project" value="TreeGrafter"/>
</dbReference>
<dbReference type="Gene3D" id="3.30.70.270">
    <property type="match status" value="1"/>
</dbReference>
<dbReference type="RefSeq" id="WP_348266719.1">
    <property type="nucleotide sequence ID" value="NZ_CP121194.1"/>
</dbReference>
<accession>A0AAU7CW70</accession>
<dbReference type="FunFam" id="3.30.70.270:FF:000001">
    <property type="entry name" value="Diguanylate cyclase domain protein"/>
    <property type="match status" value="1"/>
</dbReference>
<feature type="transmembrane region" description="Helical" evidence="3">
    <location>
        <begin position="91"/>
        <end position="110"/>
    </location>
</feature>
<dbReference type="AlphaFoldDB" id="A0AAU7CW70"/>
<proteinExistence type="predicted"/>
<keyword evidence="5" id="KW-0548">Nucleotidyltransferase</keyword>
<dbReference type="GO" id="GO:1902201">
    <property type="term" value="P:negative regulation of bacterial-type flagellum-dependent cell motility"/>
    <property type="evidence" value="ECO:0007669"/>
    <property type="project" value="TreeGrafter"/>
</dbReference>